<reference evidence="2" key="2">
    <citation type="submission" date="2020-09" db="EMBL/GenBank/DDBJ databases">
        <authorList>
            <person name="Sun Q."/>
            <person name="Zhou Y."/>
        </authorList>
    </citation>
    <scope>NUCLEOTIDE SEQUENCE</scope>
    <source>
        <strain evidence="2">CGMCC 1.16134</strain>
    </source>
</reference>
<sequence>MDSIHAQSYAKIVENGVQAIEEVNRLRGSGYTKEDIYVISHNQEREDRIVDAADTNEVGMHEEGLFGTIANLFRSRGDELRSKIVSLGFSEAEADFYEKELDMGKVLVIASRTSS</sequence>
<keyword evidence="3" id="KW-1185">Reference proteome</keyword>
<organism evidence="2 3">
    <name type="scientific">Paenibacillus albidus</name>
    <dbReference type="NCBI Taxonomy" id="2041023"/>
    <lineage>
        <taxon>Bacteria</taxon>
        <taxon>Bacillati</taxon>
        <taxon>Bacillota</taxon>
        <taxon>Bacilli</taxon>
        <taxon>Bacillales</taxon>
        <taxon>Paenibacillaceae</taxon>
        <taxon>Paenibacillus</taxon>
    </lineage>
</organism>
<comment type="caution">
    <text evidence="2">The sequence shown here is derived from an EMBL/GenBank/DDBJ whole genome shotgun (WGS) entry which is preliminary data.</text>
</comment>
<dbReference type="Pfam" id="PF11181">
    <property type="entry name" value="YflT"/>
    <property type="match status" value="1"/>
</dbReference>
<dbReference type="EMBL" id="BMKR01000016">
    <property type="protein sequence ID" value="GGF89795.1"/>
    <property type="molecule type" value="Genomic_DNA"/>
</dbReference>
<name>A0A917CI75_9BACL</name>
<dbReference type="Proteomes" id="UP000637643">
    <property type="component" value="Unassembled WGS sequence"/>
</dbReference>
<dbReference type="AlphaFoldDB" id="A0A917CI75"/>
<evidence type="ECO:0000313" key="2">
    <source>
        <dbReference type="EMBL" id="GGF89795.1"/>
    </source>
</evidence>
<dbReference type="RefSeq" id="WP_189027771.1">
    <property type="nucleotide sequence ID" value="NZ_BMKR01000016.1"/>
</dbReference>
<gene>
    <name evidence="2" type="primary">yflT</name>
    <name evidence="2" type="ORF">GCM10010912_38700</name>
</gene>
<feature type="domain" description="General stress protein 17M-like" evidence="1">
    <location>
        <begin position="11"/>
        <end position="104"/>
    </location>
</feature>
<evidence type="ECO:0000313" key="3">
    <source>
        <dbReference type="Proteomes" id="UP000637643"/>
    </source>
</evidence>
<accession>A0A917CI75</accession>
<reference evidence="2" key="1">
    <citation type="journal article" date="2014" name="Int. J. Syst. Evol. Microbiol.">
        <title>Complete genome sequence of Corynebacterium casei LMG S-19264T (=DSM 44701T), isolated from a smear-ripened cheese.</title>
        <authorList>
            <consortium name="US DOE Joint Genome Institute (JGI-PGF)"/>
            <person name="Walter F."/>
            <person name="Albersmeier A."/>
            <person name="Kalinowski J."/>
            <person name="Ruckert C."/>
        </authorList>
    </citation>
    <scope>NUCLEOTIDE SEQUENCE</scope>
    <source>
        <strain evidence="2">CGMCC 1.16134</strain>
    </source>
</reference>
<evidence type="ECO:0000259" key="1">
    <source>
        <dbReference type="Pfam" id="PF11181"/>
    </source>
</evidence>
<proteinExistence type="predicted"/>
<protein>
    <submittedName>
        <fullName evidence="2">General stress protein 17M</fullName>
    </submittedName>
</protein>
<dbReference type="InterPro" id="IPR025889">
    <property type="entry name" value="GSP17M-like_dom"/>
</dbReference>